<evidence type="ECO:0000313" key="3">
    <source>
        <dbReference type="Proteomes" id="UP000219573"/>
    </source>
</evidence>
<dbReference type="InterPro" id="IPR001279">
    <property type="entry name" value="Metallo-B-lactamas"/>
</dbReference>
<accession>A0A285IDD7</accession>
<dbReference type="InterPro" id="IPR052159">
    <property type="entry name" value="Competence_DNA_uptake"/>
</dbReference>
<feature type="domain" description="Metallo-beta-lactamase" evidence="1">
    <location>
        <begin position="15"/>
        <end position="87"/>
    </location>
</feature>
<evidence type="ECO:0000259" key="1">
    <source>
        <dbReference type="Pfam" id="PF00753"/>
    </source>
</evidence>
<dbReference type="SUPFAM" id="SSF56281">
    <property type="entry name" value="Metallo-hydrolase/oxidoreductase"/>
    <property type="match status" value="1"/>
</dbReference>
<protein>
    <submittedName>
        <fullName evidence="2">Metal-dependent hydrolase, beta-lactamase superfamily II</fullName>
    </submittedName>
</protein>
<proteinExistence type="predicted"/>
<gene>
    <name evidence="2" type="ORF">SAMN06265827_14014</name>
</gene>
<sequence length="319" mass="36087">MSNYQLVIDFLRVGFGECSCLRLVGEDSTFTILVDGGDNDDKIYQQNPKRIRVSEYLKEEGIEQIDLLVLTHFHRDHIGGIVEIIGQVEIKEAWLNYNFKAKQLNQVLKLKQDSTMGQSLLLYQKILQGLTQQETKVTVVNQDISLKIKDLEIKALAPSKEILDKLDSDMSYLFKSANSNELQAKLLEIDRYLNSASIPLKLSFGERSLLLTADLPLANWDDFKDQNLTADLLTAPHHGDLAAISLDLLESIKPAYFIICADNEGTYGLPNEGIEELIKDYNQNIKICYTENPDLKRANDSHLLRFLITAEGEIANKLI</sequence>
<keyword evidence="3" id="KW-1185">Reference proteome</keyword>
<dbReference type="InterPro" id="IPR036866">
    <property type="entry name" value="RibonucZ/Hydroxyglut_hydro"/>
</dbReference>
<dbReference type="PANTHER" id="PTHR30619">
    <property type="entry name" value="DNA INTERNALIZATION/COMPETENCE PROTEIN COMEC/REC2"/>
    <property type="match status" value="1"/>
</dbReference>
<dbReference type="PANTHER" id="PTHR30619:SF1">
    <property type="entry name" value="RECOMBINATION PROTEIN 2"/>
    <property type="match status" value="1"/>
</dbReference>
<dbReference type="Pfam" id="PF00753">
    <property type="entry name" value="Lactamase_B"/>
    <property type="match status" value="1"/>
</dbReference>
<name>A0A285IDD7_9FIRM</name>
<dbReference type="EMBL" id="OBDZ01000040">
    <property type="protein sequence ID" value="SNY45994.1"/>
    <property type="molecule type" value="Genomic_DNA"/>
</dbReference>
<keyword evidence="2" id="KW-0378">Hydrolase</keyword>
<dbReference type="Proteomes" id="UP000219573">
    <property type="component" value="Unassembled WGS sequence"/>
</dbReference>
<dbReference type="GO" id="GO:0016787">
    <property type="term" value="F:hydrolase activity"/>
    <property type="evidence" value="ECO:0007669"/>
    <property type="project" value="UniProtKB-KW"/>
</dbReference>
<reference evidence="3" key="1">
    <citation type="submission" date="2017-09" db="EMBL/GenBank/DDBJ databases">
        <authorList>
            <person name="Varghese N."/>
            <person name="Submissions S."/>
        </authorList>
    </citation>
    <scope>NUCLEOTIDE SEQUENCE [LARGE SCALE GENOMIC DNA]</scope>
    <source>
        <strain evidence="3">MSL47</strain>
    </source>
</reference>
<dbReference type="RefSeq" id="WP_172432006.1">
    <property type="nucleotide sequence ID" value="NZ_OBDZ01000040.1"/>
</dbReference>
<dbReference type="AlphaFoldDB" id="A0A285IDD7"/>
<evidence type="ECO:0000313" key="2">
    <source>
        <dbReference type="EMBL" id="SNY45994.1"/>
    </source>
</evidence>
<organism evidence="2 3">
    <name type="scientific">Orenia metallireducens</name>
    <dbReference type="NCBI Taxonomy" id="1413210"/>
    <lineage>
        <taxon>Bacteria</taxon>
        <taxon>Bacillati</taxon>
        <taxon>Bacillota</taxon>
        <taxon>Clostridia</taxon>
        <taxon>Halanaerobiales</taxon>
        <taxon>Halobacteroidaceae</taxon>
        <taxon>Orenia</taxon>
    </lineage>
</organism>
<dbReference type="Gene3D" id="3.60.15.10">
    <property type="entry name" value="Ribonuclease Z/Hydroxyacylglutathione hydrolase-like"/>
    <property type="match status" value="1"/>
</dbReference>